<dbReference type="EMBL" id="MT144431">
    <property type="protein sequence ID" value="QJA53553.1"/>
    <property type="molecule type" value="Genomic_DNA"/>
</dbReference>
<proteinExistence type="predicted"/>
<gene>
    <name evidence="1" type="ORF">TM448A03703_0002</name>
    <name evidence="2" type="ORF">TM448B03554_0014</name>
</gene>
<name>A0A6H2A037_9ZZZZ</name>
<accession>A0A6H2A037</accession>
<evidence type="ECO:0000313" key="1">
    <source>
        <dbReference type="EMBL" id="QJA53553.1"/>
    </source>
</evidence>
<dbReference type="AlphaFoldDB" id="A0A6H2A037"/>
<organism evidence="1">
    <name type="scientific">viral metagenome</name>
    <dbReference type="NCBI Taxonomy" id="1070528"/>
    <lineage>
        <taxon>unclassified sequences</taxon>
        <taxon>metagenomes</taxon>
        <taxon>organismal metagenomes</taxon>
    </lineage>
</organism>
<evidence type="ECO:0000313" key="2">
    <source>
        <dbReference type="EMBL" id="QJI02731.1"/>
    </source>
</evidence>
<sequence length="140" mass="14992">MAAIRSISELADKYKRVTPGRSADYKAGVEKPKADWATQAGAANEAWKGGVQDAISRNAFASGVNEKGTAGWKADTLQKGPERWAPGIGYGTPKFASNFGPYRDVIERTVLSPKYAKGDPRNLIRVAEIANALRAAKVGK</sequence>
<dbReference type="EMBL" id="MT145025">
    <property type="protein sequence ID" value="QJI02731.1"/>
    <property type="molecule type" value="Genomic_DNA"/>
</dbReference>
<protein>
    <submittedName>
        <fullName evidence="1">Uncharacterized protein</fullName>
    </submittedName>
</protein>
<reference evidence="1" key="1">
    <citation type="submission" date="2020-03" db="EMBL/GenBank/DDBJ databases">
        <title>The deep terrestrial virosphere.</title>
        <authorList>
            <person name="Holmfeldt K."/>
            <person name="Nilsson E."/>
            <person name="Simone D."/>
            <person name="Lopez-Fernandez M."/>
            <person name="Wu X."/>
            <person name="de Brujin I."/>
            <person name="Lundin D."/>
            <person name="Andersson A."/>
            <person name="Bertilsson S."/>
            <person name="Dopson M."/>
        </authorList>
    </citation>
    <scope>NUCLEOTIDE SEQUENCE</scope>
    <source>
        <strain evidence="1">TM448A03703</strain>
        <strain evidence="2">TM448B03554</strain>
    </source>
</reference>